<reference evidence="3 4" key="1">
    <citation type="submission" date="2020-01" db="EMBL/GenBank/DDBJ databases">
        <title>Draft genome sequence of Aspergillus udagawae IFM 46972.</title>
        <authorList>
            <person name="Takahashi H."/>
            <person name="Yaguchi T."/>
        </authorList>
    </citation>
    <scope>NUCLEOTIDE SEQUENCE [LARGE SCALE GENOMIC DNA]</scope>
    <source>
        <strain evidence="3 4">IFM 46972</strain>
    </source>
</reference>
<accession>A0A8H3PAP9</accession>
<feature type="compositionally biased region" description="Polar residues" evidence="1">
    <location>
        <begin position="213"/>
        <end position="222"/>
    </location>
</feature>
<feature type="compositionally biased region" description="Low complexity" evidence="1">
    <location>
        <begin position="242"/>
        <end position="280"/>
    </location>
</feature>
<evidence type="ECO:0000259" key="2">
    <source>
        <dbReference type="PROSITE" id="PS00028"/>
    </source>
</evidence>
<evidence type="ECO:0000256" key="1">
    <source>
        <dbReference type="SAM" id="MobiDB-lite"/>
    </source>
</evidence>
<evidence type="ECO:0000313" key="4">
    <source>
        <dbReference type="Proteomes" id="UP000465221"/>
    </source>
</evidence>
<feature type="domain" description="C2H2-type" evidence="2">
    <location>
        <begin position="304"/>
        <end position="326"/>
    </location>
</feature>
<feature type="region of interest" description="Disordered" evidence="1">
    <location>
        <begin position="213"/>
        <end position="294"/>
    </location>
</feature>
<sequence>MAASCRRDSHWDSELPQSGVLLDYPGSPDFSCTPMLLNTTSPQAFGGTDADYGSVNDFDFNAAILPFGSATHEEPPNEITDSFAATYDGFSPEGLDGFGWRDQENSESLPAHRPSQFTQIHSGYSSWSTTSAPCEAIDNRESISTPPLLENSFRGQLPRRKSKYLIREINQETNVVFIPNGRPADPLERWKESPPEAEAASLSAIKNALQNQPLSCDESQGPGTPGFRSGDIFQNYRPTSQAPSSTSGGSAISASSQRSNRSRLSTVSRSSQAASDQASAKARKKQTGLRTKKRSSASNPRIFCCTFCCDKFKSKFDWMRHEKSLHLNLESWACAPFGGCVVLPSTGRAHCAYCNQLDPTLEHLQKHNHGLCQPQLRTFRRKDHLIQHLRLFHHLDTIPLIDDWKRTVTNFPSRCGFCESRMHNWDERADHLASHFRKGCTMAQWKGDHDFPPEIAAQVTHSVPPYLIDFESRTFVPFSATNGAVNDHLSQMLSRATFLDAAGERQMLPESPQTGLQPVQETQLDSYTEVLTRHLSHYAQRMMINGIIPTDEMFQLEARRLLFDSEDQWNQTLADNVEWLAKFRGEHSSNGAFQTPGQSLVNR</sequence>
<dbReference type="EMBL" id="BLKC01000081">
    <property type="protein sequence ID" value="GFF49888.1"/>
    <property type="molecule type" value="Genomic_DNA"/>
</dbReference>
<dbReference type="Proteomes" id="UP000465221">
    <property type="component" value="Unassembled WGS sequence"/>
</dbReference>
<feature type="compositionally biased region" description="Basic and acidic residues" evidence="1">
    <location>
        <begin position="185"/>
        <end position="194"/>
    </location>
</feature>
<dbReference type="AlphaFoldDB" id="A0A8H3PAP9"/>
<evidence type="ECO:0000313" key="3">
    <source>
        <dbReference type="EMBL" id="GFF49888.1"/>
    </source>
</evidence>
<comment type="caution">
    <text evidence="3">The sequence shown here is derived from an EMBL/GenBank/DDBJ whole genome shotgun (WGS) entry which is preliminary data.</text>
</comment>
<feature type="region of interest" description="Disordered" evidence="1">
    <location>
        <begin position="178"/>
        <end position="198"/>
    </location>
</feature>
<feature type="compositionally biased region" description="Basic residues" evidence="1">
    <location>
        <begin position="281"/>
        <end position="294"/>
    </location>
</feature>
<organism evidence="3 4">
    <name type="scientific">Aspergillus udagawae</name>
    <dbReference type="NCBI Taxonomy" id="91492"/>
    <lineage>
        <taxon>Eukaryota</taxon>
        <taxon>Fungi</taxon>
        <taxon>Dikarya</taxon>
        <taxon>Ascomycota</taxon>
        <taxon>Pezizomycotina</taxon>
        <taxon>Eurotiomycetes</taxon>
        <taxon>Eurotiomycetidae</taxon>
        <taxon>Eurotiales</taxon>
        <taxon>Aspergillaceae</taxon>
        <taxon>Aspergillus</taxon>
        <taxon>Aspergillus subgen. Fumigati</taxon>
    </lineage>
</organism>
<dbReference type="PROSITE" id="PS00028">
    <property type="entry name" value="ZINC_FINGER_C2H2_1"/>
    <property type="match status" value="1"/>
</dbReference>
<dbReference type="InterPro" id="IPR013087">
    <property type="entry name" value="Znf_C2H2_type"/>
</dbReference>
<proteinExistence type="predicted"/>
<name>A0A8H3PAP9_9EURO</name>
<protein>
    <recommendedName>
        <fullName evidence="2">C2H2-type domain-containing protein</fullName>
    </recommendedName>
</protein>
<gene>
    <name evidence="3" type="ORF">IFM46972_08911</name>
</gene>